<organism evidence="1 2">
    <name type="scientific">Klebsiella oxytoca</name>
    <dbReference type="NCBI Taxonomy" id="571"/>
    <lineage>
        <taxon>Bacteria</taxon>
        <taxon>Pseudomonadati</taxon>
        <taxon>Pseudomonadota</taxon>
        <taxon>Gammaproteobacteria</taxon>
        <taxon>Enterobacterales</taxon>
        <taxon>Enterobacteriaceae</taxon>
        <taxon>Klebsiella/Raoultella group</taxon>
        <taxon>Klebsiella</taxon>
    </lineage>
</organism>
<proteinExistence type="predicted"/>
<gene>
    <name evidence="1" type="ORF">I8Y21_005095</name>
</gene>
<dbReference type="AlphaFoldDB" id="A0AAN5LCQ3"/>
<reference evidence="1" key="1">
    <citation type="journal article" date="2018" name="Genome Biol.">
        <title>SKESA: strategic k-mer extension for scrupulous assemblies.</title>
        <authorList>
            <person name="Souvorov A."/>
            <person name="Agarwala R."/>
            <person name="Lipman D.J."/>
        </authorList>
    </citation>
    <scope>NUCLEOTIDE SEQUENCE</scope>
    <source>
        <strain evidence="1">R404</strain>
    </source>
</reference>
<evidence type="ECO:0000313" key="2">
    <source>
        <dbReference type="Proteomes" id="UP000856143"/>
    </source>
</evidence>
<sequence>MNLWQKPGIKKGRKTKPVGIMNKVINSLSHYYKSWLAVAKQNGIKLIAYNCPTCLEKLKTIQPQPGEYWDTLSTCPLGQVLLFKISKYDKVEIELITKLDHREN</sequence>
<dbReference type="EMBL" id="DACSEO010000093">
    <property type="protein sequence ID" value="HAT1684313.1"/>
    <property type="molecule type" value="Genomic_DNA"/>
</dbReference>
<comment type="caution">
    <text evidence="1">The sequence shown here is derived from an EMBL/GenBank/DDBJ whole genome shotgun (WGS) entry which is preliminary data.</text>
</comment>
<reference evidence="1" key="2">
    <citation type="submission" date="2020-11" db="EMBL/GenBank/DDBJ databases">
        <authorList>
            <consortium name="NCBI Pathogen Detection Project"/>
        </authorList>
    </citation>
    <scope>NUCLEOTIDE SEQUENCE</scope>
    <source>
        <strain evidence="1">R404</strain>
    </source>
</reference>
<protein>
    <submittedName>
        <fullName evidence="1">Uncharacterized protein</fullName>
    </submittedName>
</protein>
<name>A0AAN5LCQ3_KLEOX</name>
<accession>A0AAN5LCQ3</accession>
<evidence type="ECO:0000313" key="1">
    <source>
        <dbReference type="EMBL" id="HAT1684313.1"/>
    </source>
</evidence>
<dbReference type="RefSeq" id="WP_126488882.1">
    <property type="nucleotide sequence ID" value="NZ_CABIZQ010000004.1"/>
</dbReference>
<dbReference type="Proteomes" id="UP000856143">
    <property type="component" value="Unassembled WGS sequence"/>
</dbReference>